<keyword evidence="3" id="KW-0328">Glycosyltransferase</keyword>
<dbReference type="SMART" id="SM00941">
    <property type="entry name" value="PYNP_C"/>
    <property type="match status" value="1"/>
</dbReference>
<evidence type="ECO:0000259" key="5">
    <source>
        <dbReference type="SMART" id="SM00941"/>
    </source>
</evidence>
<comment type="similarity">
    <text evidence="1">Belongs to the thymidine/pyrimidine-nucleoside phosphorylase family.</text>
</comment>
<evidence type="ECO:0000256" key="1">
    <source>
        <dbReference type="ARBA" id="ARBA00006915"/>
    </source>
</evidence>
<dbReference type="PIRSF" id="PIRSF000478">
    <property type="entry name" value="TP_PyNP"/>
    <property type="match status" value="1"/>
</dbReference>
<keyword evidence="7" id="KW-1185">Reference proteome</keyword>
<gene>
    <name evidence="6" type="ORF">BED41_09585</name>
</gene>
<dbReference type="Gene3D" id="3.40.1030.10">
    <property type="entry name" value="Nucleoside phosphorylase/phosphoribosyltransferase catalytic domain"/>
    <property type="match status" value="1"/>
</dbReference>
<dbReference type="AlphaFoldDB" id="A0A1B2I9J1"/>
<dbReference type="GO" id="GO:0005829">
    <property type="term" value="C:cytosol"/>
    <property type="evidence" value="ECO:0007669"/>
    <property type="project" value="TreeGrafter"/>
</dbReference>
<dbReference type="OrthoDB" id="9763887at2"/>
<feature type="domain" description="Pyrimidine nucleoside phosphorylase C-terminal" evidence="5">
    <location>
        <begin position="346"/>
        <end position="420"/>
    </location>
</feature>
<evidence type="ECO:0000313" key="6">
    <source>
        <dbReference type="EMBL" id="ANZ46648.1"/>
    </source>
</evidence>
<dbReference type="Pfam" id="PF00591">
    <property type="entry name" value="Glycos_transf_3"/>
    <property type="match status" value="1"/>
</dbReference>
<dbReference type="Proteomes" id="UP000093044">
    <property type="component" value="Chromosome"/>
</dbReference>
<dbReference type="NCBIfam" id="NF004490">
    <property type="entry name" value="PRK05820.1"/>
    <property type="match status" value="1"/>
</dbReference>
<dbReference type="SUPFAM" id="SSF52418">
    <property type="entry name" value="Nucleoside phosphorylase/phosphoribosyltransferase catalytic domain"/>
    <property type="match status" value="1"/>
</dbReference>
<dbReference type="KEGG" id="cpor:BED41_09585"/>
<dbReference type="Pfam" id="PF02885">
    <property type="entry name" value="Glycos_trans_3N"/>
    <property type="match status" value="1"/>
</dbReference>
<dbReference type="SUPFAM" id="SSF54680">
    <property type="entry name" value="Pyrimidine nucleoside phosphorylase C-terminal domain"/>
    <property type="match status" value="1"/>
</dbReference>
<evidence type="ECO:0000256" key="4">
    <source>
        <dbReference type="ARBA" id="ARBA00022679"/>
    </source>
</evidence>
<organism evidence="6 7">
    <name type="scientific">Cloacibacillus porcorum</name>
    <dbReference type="NCBI Taxonomy" id="1197717"/>
    <lineage>
        <taxon>Bacteria</taxon>
        <taxon>Thermotogati</taxon>
        <taxon>Synergistota</taxon>
        <taxon>Synergistia</taxon>
        <taxon>Synergistales</taxon>
        <taxon>Synergistaceae</taxon>
        <taxon>Cloacibacillus</taxon>
    </lineage>
</organism>
<dbReference type="EMBL" id="CP016757">
    <property type="protein sequence ID" value="ANZ46648.1"/>
    <property type="molecule type" value="Genomic_DNA"/>
</dbReference>
<dbReference type="FunFam" id="3.40.1030.10:FF:000003">
    <property type="entry name" value="Pyrimidine-nucleoside phosphorylase"/>
    <property type="match status" value="1"/>
</dbReference>
<dbReference type="GO" id="GO:0009032">
    <property type="term" value="F:thymidine phosphorylase activity"/>
    <property type="evidence" value="ECO:0007669"/>
    <property type="project" value="TreeGrafter"/>
</dbReference>
<dbReference type="GO" id="GO:0004645">
    <property type="term" value="F:1,4-alpha-oligoglucan phosphorylase activity"/>
    <property type="evidence" value="ECO:0007669"/>
    <property type="project" value="InterPro"/>
</dbReference>
<evidence type="ECO:0000256" key="2">
    <source>
        <dbReference type="ARBA" id="ARBA00011738"/>
    </source>
</evidence>
<dbReference type="Pfam" id="PF07831">
    <property type="entry name" value="PYNP_C"/>
    <property type="match status" value="1"/>
</dbReference>
<dbReference type="InterPro" id="IPR018090">
    <property type="entry name" value="Pyrmidine_PPas_bac/euk"/>
</dbReference>
<dbReference type="GO" id="GO:0006213">
    <property type="term" value="P:pyrimidine nucleoside metabolic process"/>
    <property type="evidence" value="ECO:0007669"/>
    <property type="project" value="InterPro"/>
</dbReference>
<sequence length="434" mass="46606">MFNMIEFIEKKRDKGRHGRDEFNELIAKLMAGEAPDYQLSAWLMAAFLNGLDSDETMYFTEALAKSGESYSFPADLHIVDKHSTGGVGDKTTLVLLPLAAACGASVSKLSGPGLGFTGGTVDKLESIPGMRMHLEPDEFLAQVRRIGCAISGHSKQLAPAEGRFYKLRDVTGTVPSTELITASIVSKKLAGGAFGYVFDVKCGSGAFMKDREAAAALAENLVKVSKKLGKGAVVAITDMEQPLGEWVGNASEVFEAVEVLSGRGPADTRKLCVTLCGLMLAVASVVKDAQEGVKIAERALDDGSALKKFAEIITAQGGAPEVVRHPLEILPRARKSFLIKSSKRGYLAKLDALSVGEALRALGGGRMKLDDKIDHAVSVHLMKKVGDAVSVGDTVIELLYNDDTKLAEAMKYLTDCWSVSEKAERRELILDYVF</sequence>
<dbReference type="Gene3D" id="3.90.1170.30">
    <property type="entry name" value="Pyrimidine nucleoside phosphorylase-like, C-terminal domain"/>
    <property type="match status" value="1"/>
</dbReference>
<dbReference type="PANTHER" id="PTHR10515:SF0">
    <property type="entry name" value="THYMIDINE PHOSPHORYLASE"/>
    <property type="match status" value="1"/>
</dbReference>
<proteinExistence type="inferred from homology"/>
<dbReference type="InterPro" id="IPR035902">
    <property type="entry name" value="Nuc_phospho_transferase"/>
</dbReference>
<dbReference type="STRING" id="1197717.BED41_09585"/>
<name>A0A1B2I9J1_9BACT</name>
<dbReference type="SUPFAM" id="SSF47648">
    <property type="entry name" value="Nucleoside phosphorylase/phosphoribosyltransferase N-terminal domain"/>
    <property type="match status" value="1"/>
</dbReference>
<accession>A0A1B2I9J1</accession>
<dbReference type="InterPro" id="IPR000053">
    <property type="entry name" value="Thymidine/pyrmidine_PPase"/>
</dbReference>
<dbReference type="InterPro" id="IPR036320">
    <property type="entry name" value="Glycosyl_Trfase_fam3_N_dom_sf"/>
</dbReference>
<dbReference type="InterPro" id="IPR000312">
    <property type="entry name" value="Glycosyl_Trfase_fam3"/>
</dbReference>
<dbReference type="InterPro" id="IPR036566">
    <property type="entry name" value="PYNP-like_C_sf"/>
</dbReference>
<dbReference type="InterPro" id="IPR013102">
    <property type="entry name" value="PYNP_C"/>
</dbReference>
<dbReference type="InterPro" id="IPR017459">
    <property type="entry name" value="Glycosyl_Trfase_fam3_N_dom"/>
</dbReference>
<protein>
    <submittedName>
        <fullName evidence="6">Thymidine phosphorylase</fullName>
    </submittedName>
</protein>
<reference evidence="6" key="1">
    <citation type="submission" date="2016-08" db="EMBL/GenBank/DDBJ databases">
        <title>Complete genome of Cloacibacillus porcorum.</title>
        <authorList>
            <person name="Looft T."/>
            <person name="Bayles D.O."/>
            <person name="Alt D.P."/>
        </authorList>
    </citation>
    <scope>NUCLEOTIDE SEQUENCE [LARGE SCALE GENOMIC DNA]</scope>
    <source>
        <strain evidence="6">CL-84</strain>
    </source>
</reference>
<dbReference type="GO" id="GO:0006206">
    <property type="term" value="P:pyrimidine nucleobase metabolic process"/>
    <property type="evidence" value="ECO:0007669"/>
    <property type="project" value="InterPro"/>
</dbReference>
<dbReference type="NCBIfam" id="TIGR02644">
    <property type="entry name" value="Y_phosphoryl"/>
    <property type="match status" value="1"/>
</dbReference>
<evidence type="ECO:0000313" key="7">
    <source>
        <dbReference type="Proteomes" id="UP000093044"/>
    </source>
</evidence>
<comment type="subunit">
    <text evidence="2">Homodimer.</text>
</comment>
<keyword evidence="4" id="KW-0808">Transferase</keyword>
<dbReference type="PANTHER" id="PTHR10515">
    <property type="entry name" value="THYMIDINE PHOSPHORYLASE"/>
    <property type="match status" value="1"/>
</dbReference>
<evidence type="ECO:0000256" key="3">
    <source>
        <dbReference type="ARBA" id="ARBA00022676"/>
    </source>
</evidence>
<dbReference type="Gene3D" id="1.20.970.10">
    <property type="entry name" value="Transferase, Pyrimidine Nucleoside Phosphorylase, Chain C"/>
    <property type="match status" value="1"/>
</dbReference>